<dbReference type="EC" id="2.7.13.3" evidence="2"/>
<gene>
    <name evidence="10" type="ORF">FHW12_004159</name>
</gene>
<dbReference type="Pfam" id="PF00072">
    <property type="entry name" value="Response_reg"/>
    <property type="match status" value="1"/>
</dbReference>
<evidence type="ECO:0000256" key="1">
    <source>
        <dbReference type="ARBA" id="ARBA00000085"/>
    </source>
</evidence>
<evidence type="ECO:0000256" key="3">
    <source>
        <dbReference type="ARBA" id="ARBA00022553"/>
    </source>
</evidence>
<dbReference type="SMART" id="SM00388">
    <property type="entry name" value="HisKA"/>
    <property type="match status" value="1"/>
</dbReference>
<dbReference type="SMART" id="SM00448">
    <property type="entry name" value="REC"/>
    <property type="match status" value="1"/>
</dbReference>
<dbReference type="InterPro" id="IPR015943">
    <property type="entry name" value="WD40/YVTN_repeat-like_dom_sf"/>
</dbReference>
<dbReference type="CDD" id="cd16922">
    <property type="entry name" value="HATPase_EvgS-ArcB-TorS-like"/>
    <property type="match status" value="1"/>
</dbReference>
<dbReference type="Gene3D" id="2.60.40.10">
    <property type="entry name" value="Immunoglobulins"/>
    <property type="match status" value="1"/>
</dbReference>
<keyword evidence="6" id="KW-1133">Transmembrane helix</keyword>
<comment type="caution">
    <text evidence="10">The sequence shown here is derived from an EMBL/GenBank/DDBJ whole genome shotgun (WGS) entry which is preliminary data.</text>
</comment>
<dbReference type="Pfam" id="PF07494">
    <property type="entry name" value="Reg_prop"/>
    <property type="match status" value="3"/>
</dbReference>
<dbReference type="CDD" id="cd17546">
    <property type="entry name" value="REC_hyHK_CKI1_RcsC-like"/>
    <property type="match status" value="1"/>
</dbReference>
<dbReference type="FunFam" id="3.30.565.10:FF:000010">
    <property type="entry name" value="Sensor histidine kinase RcsC"/>
    <property type="match status" value="1"/>
</dbReference>
<name>A0A839F752_9GAMM</name>
<dbReference type="InterPro" id="IPR004358">
    <property type="entry name" value="Sig_transdc_His_kin-like_C"/>
</dbReference>
<feature type="chain" id="PRO_5033050148" description="histidine kinase" evidence="7">
    <location>
        <begin position="25"/>
        <end position="1190"/>
    </location>
</feature>
<dbReference type="GO" id="GO:0000155">
    <property type="term" value="F:phosphorelay sensor kinase activity"/>
    <property type="evidence" value="ECO:0007669"/>
    <property type="project" value="InterPro"/>
</dbReference>
<comment type="catalytic activity">
    <reaction evidence="1">
        <text>ATP + protein L-histidine = ADP + protein N-phospho-L-histidine.</text>
        <dbReference type="EC" id="2.7.13.3"/>
    </reaction>
</comment>
<protein>
    <recommendedName>
        <fullName evidence="2">histidine kinase</fullName>
        <ecNumber evidence="2">2.7.13.3</ecNumber>
    </recommendedName>
</protein>
<accession>A0A839F752</accession>
<dbReference type="InterPro" id="IPR036097">
    <property type="entry name" value="HisK_dim/P_sf"/>
</dbReference>
<dbReference type="PRINTS" id="PR00344">
    <property type="entry name" value="BCTRLSENSOR"/>
</dbReference>
<dbReference type="InterPro" id="IPR013783">
    <property type="entry name" value="Ig-like_fold"/>
</dbReference>
<dbReference type="Gene3D" id="3.40.50.2300">
    <property type="match status" value="1"/>
</dbReference>
<evidence type="ECO:0000256" key="5">
    <source>
        <dbReference type="PROSITE-ProRule" id="PRU00169"/>
    </source>
</evidence>
<dbReference type="InterPro" id="IPR011006">
    <property type="entry name" value="CheY-like_superfamily"/>
</dbReference>
<dbReference type="Pfam" id="PF02518">
    <property type="entry name" value="HATPase_c"/>
    <property type="match status" value="1"/>
</dbReference>
<dbReference type="Gene3D" id="3.30.565.10">
    <property type="entry name" value="Histidine kinase-like ATPase, C-terminal domain"/>
    <property type="match status" value="1"/>
</dbReference>
<dbReference type="InterPro" id="IPR003661">
    <property type="entry name" value="HisK_dim/P_dom"/>
</dbReference>
<feature type="transmembrane region" description="Helical" evidence="6">
    <location>
        <begin position="775"/>
        <end position="796"/>
    </location>
</feature>
<dbReference type="SUPFAM" id="SSF52172">
    <property type="entry name" value="CheY-like"/>
    <property type="match status" value="1"/>
</dbReference>
<evidence type="ECO:0000256" key="2">
    <source>
        <dbReference type="ARBA" id="ARBA00012438"/>
    </source>
</evidence>
<dbReference type="RefSeq" id="WP_182532936.1">
    <property type="nucleotide sequence ID" value="NZ_JACGXL010000008.1"/>
</dbReference>
<keyword evidence="11" id="KW-1185">Reference proteome</keyword>
<dbReference type="Pfam" id="PF00512">
    <property type="entry name" value="HisKA"/>
    <property type="match status" value="1"/>
</dbReference>
<dbReference type="InterPro" id="IPR011123">
    <property type="entry name" value="Y_Y_Y"/>
</dbReference>
<dbReference type="SUPFAM" id="SSF63829">
    <property type="entry name" value="Calcium-dependent phosphotriesterase"/>
    <property type="match status" value="3"/>
</dbReference>
<dbReference type="PANTHER" id="PTHR43547:SF2">
    <property type="entry name" value="HYBRID SIGNAL TRANSDUCTION HISTIDINE KINASE C"/>
    <property type="match status" value="1"/>
</dbReference>
<dbReference type="PANTHER" id="PTHR43547">
    <property type="entry name" value="TWO-COMPONENT HISTIDINE KINASE"/>
    <property type="match status" value="1"/>
</dbReference>
<dbReference type="Proteomes" id="UP000550401">
    <property type="component" value="Unassembled WGS sequence"/>
</dbReference>
<evidence type="ECO:0000259" key="8">
    <source>
        <dbReference type="PROSITE" id="PS50109"/>
    </source>
</evidence>
<evidence type="ECO:0000256" key="6">
    <source>
        <dbReference type="SAM" id="Phobius"/>
    </source>
</evidence>
<evidence type="ECO:0000256" key="7">
    <source>
        <dbReference type="SAM" id="SignalP"/>
    </source>
</evidence>
<dbReference type="InterPro" id="IPR003594">
    <property type="entry name" value="HATPase_dom"/>
</dbReference>
<keyword evidence="6" id="KW-0812">Transmembrane</keyword>
<keyword evidence="10" id="KW-0456">Lyase</keyword>
<dbReference type="InterPro" id="IPR036890">
    <property type="entry name" value="HATPase_C_sf"/>
</dbReference>
<dbReference type="SMART" id="SM00387">
    <property type="entry name" value="HATPase_c"/>
    <property type="match status" value="1"/>
</dbReference>
<keyword evidence="6" id="KW-0472">Membrane</keyword>
<keyword evidence="7" id="KW-0732">Signal</keyword>
<dbReference type="PROSITE" id="PS50110">
    <property type="entry name" value="RESPONSE_REGULATORY"/>
    <property type="match status" value="1"/>
</dbReference>
<evidence type="ECO:0000259" key="9">
    <source>
        <dbReference type="PROSITE" id="PS50110"/>
    </source>
</evidence>
<dbReference type="GO" id="GO:0016829">
    <property type="term" value="F:lyase activity"/>
    <property type="evidence" value="ECO:0007669"/>
    <property type="project" value="UniProtKB-KW"/>
</dbReference>
<keyword evidence="4" id="KW-0902">Two-component regulatory system</keyword>
<sequence>MRRSFRRLTALLLGFAWLVAAARAAPPPAPPQFVSLGVADGVPSSLVYKIVQDHEGFLWIGTQDGLARYDGVGFRVYRHDPGDPASLASNDVSTLLVDRDGRIWCGGEASGLNRLEPDGRTFTHWIHRPNDLSTLGSNDLFSIEQDATGAIWVGTYLGGLNRLEPDGTFTHVDHDTEDAASLRSSNVYALLGDTRGRLWIGTDEGLDVRDAQGRLVHVELPPMAGRPGPPIIMSFLPEADGSMLVGTRKGLFRVDGDLRYREEVAPSTPALMVSALARDADGALWLGQLTGLARLDARGLTRYSTEEAAPGAYPGTRTMDIFRDREGGLWFAVHDGGIARLPPHWSNFASFRHAPGDASTLTRARVKAIALDGARAAWVASGSDGIDRVDRASGVLERWGSRLHLPNKRIEALLADDRHLWIGQRTELRRYALDTLAVNEFPVDVARADALPQGTVDHLARSVDGSVWVGVLGGGVARIAGEPPRVVRRYTLATHDLGDADITALVLDPHGNPWVATASGVERHVPERDVFESVAGGPKERIHALAFAPDGTLWLHRLGMLESYVVDGGTMLVRQRFDAAKGWPTLQAHALAVAADGTVWVTSPRGLWRVDPLGKTVRRFDARDGLPSQEFIAGALAKATDGTLFGGTLGGLVAFDPSTLRFDAPPPHLLVTALDVQRDGATVALDPAQPIELQRGDVDLHVVARALSYANSSANRYRFQLAGFDQDWIDTDRGERIWSQLPAGEYLLRVGATSAAGASTELAPPLTVRVARAPWATPAAYFVYLLVALAAALLALRAYRQRVRRRHALALGEERRRAAEQVAEAKSTFLATMGHEIRTPMTGVLGMSELLLGTQLDGRQRGYAQAIHQSGQMLLRLVNDSLDIARIDAGKFVLEDQPFDPVALGREVVELEQPVAQGKRIALSLRVAEAVPEKVWGDALRIRQILLNLLSNALKFTEQGRVELALMRYGDRLRFRVSDTGPGMAQELQARLFNRFEQAAGVTRRHGGSGLGLAICRELTVLMGGTISVASRLGEGTTFDVDLPIYEVPPEPAGTIAPAAAAAAPTPVALDVLLVEDDETVAEVVTGLLARLGHRAVHVVNGLAALAALETQRYDLALVDLDLPGIDGLQLARLLRSRGQAALPLVAVTARSVGDEEAKVRAAGMDALLRKPLTSAMLADAIAVAGAARR</sequence>
<evidence type="ECO:0000256" key="4">
    <source>
        <dbReference type="ARBA" id="ARBA00023012"/>
    </source>
</evidence>
<evidence type="ECO:0000313" key="10">
    <source>
        <dbReference type="EMBL" id="MBA8889912.1"/>
    </source>
</evidence>
<feature type="modified residue" description="4-aspartylphosphate" evidence="5">
    <location>
        <position position="1120"/>
    </location>
</feature>
<dbReference type="EMBL" id="JACGXL010000008">
    <property type="protein sequence ID" value="MBA8889912.1"/>
    <property type="molecule type" value="Genomic_DNA"/>
</dbReference>
<feature type="signal peptide" evidence="7">
    <location>
        <begin position="1"/>
        <end position="24"/>
    </location>
</feature>
<proteinExistence type="predicted"/>
<dbReference type="PROSITE" id="PS50109">
    <property type="entry name" value="HIS_KIN"/>
    <property type="match status" value="1"/>
</dbReference>
<dbReference type="Gene3D" id="2.130.10.10">
    <property type="entry name" value="YVTN repeat-like/Quinoprotein amine dehydrogenase"/>
    <property type="match status" value="4"/>
</dbReference>
<keyword evidence="10" id="KW-0808">Transferase</keyword>
<keyword evidence="10" id="KW-0418">Kinase</keyword>
<dbReference type="CDD" id="cd00082">
    <property type="entry name" value="HisKA"/>
    <property type="match status" value="1"/>
</dbReference>
<feature type="domain" description="Response regulatory" evidence="9">
    <location>
        <begin position="1071"/>
        <end position="1186"/>
    </location>
</feature>
<dbReference type="InterPro" id="IPR005467">
    <property type="entry name" value="His_kinase_dom"/>
</dbReference>
<reference evidence="10 11" key="1">
    <citation type="submission" date="2020-07" db="EMBL/GenBank/DDBJ databases">
        <title>Genomic Encyclopedia of Type Strains, Phase IV (KMG-V): Genome sequencing to study the core and pangenomes of soil and plant-associated prokaryotes.</title>
        <authorList>
            <person name="Whitman W."/>
        </authorList>
    </citation>
    <scope>NUCLEOTIDE SEQUENCE [LARGE SCALE GENOMIC DNA]</scope>
    <source>
        <strain evidence="10 11">RH2WT43</strain>
    </source>
</reference>
<dbReference type="InterPro" id="IPR011110">
    <property type="entry name" value="Reg_prop"/>
</dbReference>
<organism evidence="10 11">
    <name type="scientific">Dokdonella fugitiva</name>
    <dbReference type="NCBI Taxonomy" id="328517"/>
    <lineage>
        <taxon>Bacteria</taxon>
        <taxon>Pseudomonadati</taxon>
        <taxon>Pseudomonadota</taxon>
        <taxon>Gammaproteobacteria</taxon>
        <taxon>Lysobacterales</taxon>
        <taxon>Rhodanobacteraceae</taxon>
        <taxon>Dokdonella</taxon>
    </lineage>
</organism>
<dbReference type="AlphaFoldDB" id="A0A839F752"/>
<keyword evidence="3 5" id="KW-0597">Phosphoprotein</keyword>
<feature type="domain" description="Histidine kinase" evidence="8">
    <location>
        <begin position="832"/>
        <end position="1047"/>
    </location>
</feature>
<dbReference type="SUPFAM" id="SSF55874">
    <property type="entry name" value="ATPase domain of HSP90 chaperone/DNA topoisomerase II/histidine kinase"/>
    <property type="match status" value="1"/>
</dbReference>
<dbReference type="InterPro" id="IPR001789">
    <property type="entry name" value="Sig_transdc_resp-reg_receiver"/>
</dbReference>
<dbReference type="SUPFAM" id="SSF47384">
    <property type="entry name" value="Homodimeric domain of signal transducing histidine kinase"/>
    <property type="match status" value="1"/>
</dbReference>
<dbReference type="Pfam" id="PF07495">
    <property type="entry name" value="Y_Y_Y"/>
    <property type="match status" value="1"/>
</dbReference>
<dbReference type="Gene3D" id="1.10.287.130">
    <property type="match status" value="1"/>
</dbReference>
<evidence type="ECO:0000313" key="11">
    <source>
        <dbReference type="Proteomes" id="UP000550401"/>
    </source>
</evidence>